<reference evidence="19 20" key="1">
    <citation type="submission" date="2024-09" db="EMBL/GenBank/DDBJ databases">
        <title>Chromosome-scale assembly of Riccia fluitans.</title>
        <authorList>
            <person name="Paukszto L."/>
            <person name="Sawicki J."/>
            <person name="Karawczyk K."/>
            <person name="Piernik-Szablinska J."/>
            <person name="Szczecinska M."/>
            <person name="Mazdziarz M."/>
        </authorList>
    </citation>
    <scope>NUCLEOTIDE SEQUENCE [LARGE SCALE GENOMIC DNA]</scope>
    <source>
        <strain evidence="19">Rf_01</strain>
        <tissue evidence="19">Aerial parts of the thallus</tissue>
    </source>
</reference>
<dbReference type="PROSITE" id="PS50011">
    <property type="entry name" value="PROTEIN_KINASE_DOM"/>
    <property type="match status" value="1"/>
</dbReference>
<dbReference type="EMBL" id="JBHFFA010000004">
    <property type="protein sequence ID" value="KAL2631994.1"/>
    <property type="molecule type" value="Genomic_DNA"/>
</dbReference>
<evidence type="ECO:0000256" key="3">
    <source>
        <dbReference type="ARBA" id="ARBA00010217"/>
    </source>
</evidence>
<evidence type="ECO:0000256" key="14">
    <source>
        <dbReference type="ARBA" id="ARBA00023170"/>
    </source>
</evidence>
<proteinExistence type="inferred from homology"/>
<dbReference type="Pfam" id="PF00139">
    <property type="entry name" value="Lectin_legB"/>
    <property type="match status" value="1"/>
</dbReference>
<dbReference type="SUPFAM" id="SSF49899">
    <property type="entry name" value="Concanavalin A-like lectins/glucanases"/>
    <property type="match status" value="1"/>
</dbReference>
<comment type="subcellular location">
    <subcellularLocation>
        <location evidence="1">Cell membrane</location>
        <topology evidence="1">Single-pass type I membrane protein</topology>
    </subcellularLocation>
</comment>
<evidence type="ECO:0000313" key="19">
    <source>
        <dbReference type="EMBL" id="KAL2631994.1"/>
    </source>
</evidence>
<dbReference type="PANTHER" id="PTHR27007">
    <property type="match status" value="1"/>
</dbReference>
<evidence type="ECO:0000256" key="1">
    <source>
        <dbReference type="ARBA" id="ARBA00004251"/>
    </source>
</evidence>
<keyword evidence="4" id="KW-1003">Cell membrane</keyword>
<comment type="caution">
    <text evidence="19">The sequence shown here is derived from an EMBL/GenBank/DDBJ whole genome shotgun (WGS) entry which is preliminary data.</text>
</comment>
<dbReference type="Gene3D" id="3.30.200.20">
    <property type="entry name" value="Phosphorylase Kinase, domain 1"/>
    <property type="match status" value="1"/>
</dbReference>
<dbReference type="AlphaFoldDB" id="A0ABD1YNJ5"/>
<dbReference type="InterPro" id="IPR000719">
    <property type="entry name" value="Prot_kinase_dom"/>
</dbReference>
<evidence type="ECO:0000256" key="11">
    <source>
        <dbReference type="ARBA" id="ARBA00022840"/>
    </source>
</evidence>
<keyword evidence="20" id="KW-1185">Reference proteome</keyword>
<dbReference type="Gene3D" id="2.60.120.200">
    <property type="match status" value="1"/>
</dbReference>
<dbReference type="InterPro" id="IPR001220">
    <property type="entry name" value="Legume_lectin_dom"/>
</dbReference>
<evidence type="ECO:0000256" key="5">
    <source>
        <dbReference type="ARBA" id="ARBA00022679"/>
    </source>
</evidence>
<dbReference type="PROSITE" id="PS00108">
    <property type="entry name" value="PROTEIN_KINASE_ST"/>
    <property type="match status" value="1"/>
</dbReference>
<keyword evidence="12 17" id="KW-1133">Transmembrane helix</keyword>
<evidence type="ECO:0000256" key="7">
    <source>
        <dbReference type="ARBA" id="ARBA00022729"/>
    </source>
</evidence>
<comment type="similarity">
    <text evidence="2">In the N-terminal section; belongs to the leguminous lectin family.</text>
</comment>
<dbReference type="GO" id="GO:0005524">
    <property type="term" value="F:ATP binding"/>
    <property type="evidence" value="ECO:0007669"/>
    <property type="project" value="UniProtKB-UniRule"/>
</dbReference>
<dbReference type="Proteomes" id="UP001605036">
    <property type="component" value="Unassembled WGS sequence"/>
</dbReference>
<keyword evidence="6 17" id="KW-0812">Transmembrane</keyword>
<organism evidence="19 20">
    <name type="scientific">Riccia fluitans</name>
    <dbReference type="NCBI Taxonomy" id="41844"/>
    <lineage>
        <taxon>Eukaryota</taxon>
        <taxon>Viridiplantae</taxon>
        <taxon>Streptophyta</taxon>
        <taxon>Embryophyta</taxon>
        <taxon>Marchantiophyta</taxon>
        <taxon>Marchantiopsida</taxon>
        <taxon>Marchantiidae</taxon>
        <taxon>Marchantiales</taxon>
        <taxon>Ricciaceae</taxon>
        <taxon>Riccia</taxon>
    </lineage>
</organism>
<gene>
    <name evidence="19" type="ORF">R1flu_016680</name>
</gene>
<evidence type="ECO:0000256" key="2">
    <source>
        <dbReference type="ARBA" id="ARBA00008536"/>
    </source>
</evidence>
<comment type="similarity">
    <text evidence="3">In the C-terminal section; belongs to the protein kinase superfamily. Ser/Thr protein kinase family.</text>
</comment>
<feature type="transmembrane region" description="Helical" evidence="17">
    <location>
        <begin position="277"/>
        <end position="304"/>
    </location>
</feature>
<keyword evidence="8" id="KW-0430">Lectin</keyword>
<keyword evidence="14" id="KW-0675">Receptor</keyword>
<evidence type="ECO:0000256" key="9">
    <source>
        <dbReference type="ARBA" id="ARBA00022741"/>
    </source>
</evidence>
<dbReference type="FunFam" id="3.30.200.20:FF:000178">
    <property type="entry name" value="serine/threonine-protein kinase PBS1-like"/>
    <property type="match status" value="1"/>
</dbReference>
<keyword evidence="5" id="KW-0808">Transferase</keyword>
<dbReference type="GO" id="GO:0002229">
    <property type="term" value="P:defense response to oomycetes"/>
    <property type="evidence" value="ECO:0007669"/>
    <property type="project" value="UniProtKB-ARBA"/>
</dbReference>
<feature type="binding site" evidence="16">
    <location>
        <position position="370"/>
    </location>
    <ligand>
        <name>ATP</name>
        <dbReference type="ChEBI" id="CHEBI:30616"/>
    </ligand>
</feature>
<dbReference type="SUPFAM" id="SSF56112">
    <property type="entry name" value="Protein kinase-like (PK-like)"/>
    <property type="match status" value="1"/>
</dbReference>
<dbReference type="GO" id="GO:0005886">
    <property type="term" value="C:plasma membrane"/>
    <property type="evidence" value="ECO:0007669"/>
    <property type="project" value="UniProtKB-SubCell"/>
</dbReference>
<dbReference type="InterPro" id="IPR050528">
    <property type="entry name" value="L-type_Lectin-RKs"/>
</dbReference>
<keyword evidence="15" id="KW-0325">Glycoprotein</keyword>
<evidence type="ECO:0000256" key="6">
    <source>
        <dbReference type="ARBA" id="ARBA00022692"/>
    </source>
</evidence>
<dbReference type="InterPro" id="IPR017441">
    <property type="entry name" value="Protein_kinase_ATP_BS"/>
</dbReference>
<evidence type="ECO:0000256" key="16">
    <source>
        <dbReference type="PROSITE-ProRule" id="PRU10141"/>
    </source>
</evidence>
<feature type="domain" description="Protein kinase" evidence="18">
    <location>
        <begin position="341"/>
        <end position="619"/>
    </location>
</feature>
<dbReference type="PROSITE" id="PS00107">
    <property type="entry name" value="PROTEIN_KINASE_ATP"/>
    <property type="match status" value="1"/>
</dbReference>
<accession>A0ABD1YNJ5</accession>
<dbReference type="CDD" id="cd14066">
    <property type="entry name" value="STKc_IRAK"/>
    <property type="match status" value="1"/>
</dbReference>
<keyword evidence="13 17" id="KW-0472">Membrane</keyword>
<dbReference type="Pfam" id="PF00069">
    <property type="entry name" value="Pkinase"/>
    <property type="match status" value="1"/>
</dbReference>
<dbReference type="InterPro" id="IPR011009">
    <property type="entry name" value="Kinase-like_dom_sf"/>
</dbReference>
<evidence type="ECO:0000256" key="17">
    <source>
        <dbReference type="SAM" id="Phobius"/>
    </source>
</evidence>
<protein>
    <recommendedName>
        <fullName evidence="18">Protein kinase domain-containing protein</fullName>
    </recommendedName>
</protein>
<keyword evidence="10" id="KW-0418">Kinase</keyword>
<evidence type="ECO:0000313" key="20">
    <source>
        <dbReference type="Proteomes" id="UP001605036"/>
    </source>
</evidence>
<evidence type="ECO:0000256" key="4">
    <source>
        <dbReference type="ARBA" id="ARBA00022475"/>
    </source>
</evidence>
<dbReference type="Gene3D" id="1.10.510.10">
    <property type="entry name" value="Transferase(Phosphotransferase) domain 1"/>
    <property type="match status" value="1"/>
</dbReference>
<evidence type="ECO:0000256" key="13">
    <source>
        <dbReference type="ARBA" id="ARBA00023136"/>
    </source>
</evidence>
<dbReference type="FunFam" id="1.10.510.10:FF:000240">
    <property type="entry name" value="Lectin-domain containing receptor kinase A4.3"/>
    <property type="match status" value="1"/>
</dbReference>
<dbReference type="GO" id="GO:0016301">
    <property type="term" value="F:kinase activity"/>
    <property type="evidence" value="ECO:0007669"/>
    <property type="project" value="UniProtKB-KW"/>
</dbReference>
<dbReference type="InterPro" id="IPR008271">
    <property type="entry name" value="Ser/Thr_kinase_AS"/>
</dbReference>
<name>A0ABD1YNJ5_9MARC</name>
<keyword evidence="9 16" id="KW-0547">Nucleotide-binding</keyword>
<sequence length="679" mass="74439">MVSCEVNLWVLSRLTKVLSKAQNFSISAGSFSEDNMILLNGAAVTATGSLSLIPELTRGNPAQATGLGYFHKPVQLLDKKTGTTGSFNVWFKSNQVPEAYYVENATYALGDGMTLCFSSRSGYSGLLAKYLGFFSLGVSDPGLKLFAIEYDTRPNTEFKDPDYDHVGIDLQNPTSVVFANTSVNIWRTGKGSAVNFYSWIDYNGESKVLEVRIATENTRPLTPALNHSVDLYNIIDEDMWMGFSAGTGDSYSYYYIDEWDFTSWGLPKRTTGSSASIGLIVGCAVAGVVVLASALLGLGLFLYIRRRRKSPEDKSCKELQSLVGMPDYYTYKQLSMATNAFNEASKLGQGGFGCVYQGILPSKALAVAVKVMSADSKQGEKEFLAEVSIITQLRHRNIVQLVGWSREKGRFLLVYELVAKGSLDKALFHPQSPEAVLTWKQRVKIISGLASALDYLHEGWMQQVIHRDVKSSNVMLDNEFTAKLGDFGLARLVDHSRNATTTLVAGTHGYIAPETTVTGKYTNKTDVYGFGAVALEVVTGRKACDFSEKEDDVNLVDMVWRRLGSGQLISVVDRRLEGKFEIDEIEMVVCLGLLCSHPDPKSRPSMRHVVQVLAGDAPVPPVPGTMPSATFSPSSHTITIQDLQDETVASVGVFKQPTGSSSYNDSMFRSFVFSVTEVF</sequence>
<evidence type="ECO:0000256" key="15">
    <source>
        <dbReference type="ARBA" id="ARBA00023180"/>
    </source>
</evidence>
<evidence type="ECO:0000256" key="10">
    <source>
        <dbReference type="ARBA" id="ARBA00022777"/>
    </source>
</evidence>
<dbReference type="InterPro" id="IPR013320">
    <property type="entry name" value="ConA-like_dom_sf"/>
</dbReference>
<dbReference type="SMART" id="SM00220">
    <property type="entry name" value="S_TKc"/>
    <property type="match status" value="1"/>
</dbReference>
<evidence type="ECO:0000256" key="8">
    <source>
        <dbReference type="ARBA" id="ARBA00022734"/>
    </source>
</evidence>
<dbReference type="GO" id="GO:0030246">
    <property type="term" value="F:carbohydrate binding"/>
    <property type="evidence" value="ECO:0007669"/>
    <property type="project" value="UniProtKB-KW"/>
</dbReference>
<dbReference type="CDD" id="cd06899">
    <property type="entry name" value="lectin_legume_LecRK_Arcelin_ConA"/>
    <property type="match status" value="1"/>
</dbReference>
<keyword evidence="11 16" id="KW-0067">ATP-binding</keyword>
<keyword evidence="7" id="KW-0732">Signal</keyword>
<evidence type="ECO:0000259" key="18">
    <source>
        <dbReference type="PROSITE" id="PS50011"/>
    </source>
</evidence>
<evidence type="ECO:0000256" key="12">
    <source>
        <dbReference type="ARBA" id="ARBA00022989"/>
    </source>
</evidence>